<evidence type="ECO:0000256" key="4">
    <source>
        <dbReference type="ARBA" id="ARBA00022786"/>
    </source>
</evidence>
<evidence type="ECO:0000256" key="5">
    <source>
        <dbReference type="ARBA" id="ARBA00022801"/>
    </source>
</evidence>
<dbReference type="Proteomes" id="UP000014064">
    <property type="component" value="Unassembled WGS sequence"/>
</dbReference>
<evidence type="ECO:0000259" key="9">
    <source>
        <dbReference type="PROSITE" id="PS50235"/>
    </source>
</evidence>
<comment type="catalytic activity">
    <reaction evidence="1 7">
        <text>Thiol-dependent hydrolysis of ester, thioester, amide, peptide and isopeptide bonds formed by the C-terminal Gly of ubiquitin (a 76-residue protein attached to proteins as an intracellular targeting signal).</text>
        <dbReference type="EC" id="3.4.19.12"/>
    </reaction>
</comment>
<dbReference type="SUPFAM" id="SSF54001">
    <property type="entry name" value="Cysteine proteinases"/>
    <property type="match status" value="1"/>
</dbReference>
<dbReference type="Gene3D" id="3.90.70.10">
    <property type="entry name" value="Cysteine proteinases"/>
    <property type="match status" value="1"/>
</dbReference>
<dbReference type="PROSITE" id="PS00973">
    <property type="entry name" value="USP_2"/>
    <property type="match status" value="1"/>
</dbReference>
<dbReference type="CDD" id="cd02674">
    <property type="entry name" value="Peptidase_C19R"/>
    <property type="match status" value="1"/>
</dbReference>
<dbReference type="EMBL" id="KE007241">
    <property type="protein sequence ID" value="EOQ99507.1"/>
    <property type="molecule type" value="Genomic_DNA"/>
</dbReference>
<proteinExistence type="inferred from homology"/>
<dbReference type="eggNOG" id="KOG1868">
    <property type="taxonomic scope" value="Eukaryota"/>
</dbReference>
<feature type="compositionally biased region" description="Polar residues" evidence="8">
    <location>
        <begin position="308"/>
        <end position="322"/>
    </location>
</feature>
<feature type="compositionally biased region" description="Polar residues" evidence="8">
    <location>
        <begin position="348"/>
        <end position="357"/>
    </location>
</feature>
<evidence type="ECO:0000256" key="1">
    <source>
        <dbReference type="ARBA" id="ARBA00000707"/>
    </source>
</evidence>
<evidence type="ECO:0000256" key="6">
    <source>
        <dbReference type="ARBA" id="ARBA00022807"/>
    </source>
</evidence>
<dbReference type="InterPro" id="IPR028889">
    <property type="entry name" value="USP"/>
</dbReference>
<dbReference type="Pfam" id="PF00443">
    <property type="entry name" value="UCH"/>
    <property type="match status" value="1"/>
</dbReference>
<feature type="compositionally biased region" description="Low complexity" evidence="8">
    <location>
        <begin position="450"/>
        <end position="464"/>
    </location>
</feature>
<feature type="compositionally biased region" description="Polar residues" evidence="8">
    <location>
        <begin position="364"/>
        <end position="380"/>
    </location>
</feature>
<feature type="compositionally biased region" description="Low complexity" evidence="8">
    <location>
        <begin position="298"/>
        <end position="307"/>
    </location>
</feature>
<dbReference type="InterPro" id="IPR050185">
    <property type="entry name" value="Ub_carboxyl-term_hydrolase"/>
</dbReference>
<dbReference type="GO" id="GO:0004843">
    <property type="term" value="F:cysteine-type deubiquitinase activity"/>
    <property type="evidence" value="ECO:0007669"/>
    <property type="project" value="UniProtKB-UniRule"/>
</dbReference>
<dbReference type="OMA" id="IICAFAR"/>
<dbReference type="STRING" id="1299270.R9ABK2"/>
<dbReference type="Gene3D" id="3.40.250.10">
    <property type="entry name" value="Rhodanese-like domain"/>
    <property type="match status" value="1"/>
</dbReference>
<dbReference type="RefSeq" id="XP_009269733.1">
    <property type="nucleotide sequence ID" value="XM_009271458.1"/>
</dbReference>
<dbReference type="PANTHER" id="PTHR21646">
    <property type="entry name" value="UBIQUITIN CARBOXYL-TERMINAL HYDROLASE"/>
    <property type="match status" value="1"/>
</dbReference>
<gene>
    <name evidence="10" type="ORF">J056_001830</name>
</gene>
<keyword evidence="6 7" id="KW-0788">Thiol protease</keyword>
<keyword evidence="11" id="KW-1185">Reference proteome</keyword>
<dbReference type="PROSITE" id="PS00972">
    <property type="entry name" value="USP_1"/>
    <property type="match status" value="1"/>
</dbReference>
<name>R9ABK2_WALI9</name>
<dbReference type="HOGENOM" id="CLU_005922_2_0_1"/>
<evidence type="ECO:0000256" key="7">
    <source>
        <dbReference type="RuleBase" id="RU366025"/>
    </source>
</evidence>
<accession>R9ABK2</accession>
<protein>
    <recommendedName>
        <fullName evidence="7">Ubiquitin carboxyl-terminal hydrolase</fullName>
        <ecNumber evidence="7">3.4.19.12</ecNumber>
    </recommendedName>
</protein>
<dbReference type="InterPro" id="IPR038765">
    <property type="entry name" value="Papain-like_cys_pep_sf"/>
</dbReference>
<keyword evidence="5 7" id="KW-0378">Hydrolase</keyword>
<dbReference type="AlphaFoldDB" id="R9ABK2"/>
<reference evidence="11" key="1">
    <citation type="journal article" date="2013" name="BMC Genomics">
        <title>Genome and transcriptome sequencing of the halophilic fungus Wallemia ichthyophaga: haloadaptations present and absent.</title>
        <authorList>
            <person name="Zajc J."/>
            <person name="Liu Y."/>
            <person name="Dai W."/>
            <person name="Yang Z."/>
            <person name="Hu J."/>
            <person name="Gostincar C."/>
            <person name="Gunde-Cimerman N."/>
        </authorList>
    </citation>
    <scope>NUCLEOTIDE SEQUENCE [LARGE SCALE GENOMIC DNA]</scope>
    <source>
        <strain evidence="11">EXF-994 / CBS 113033</strain>
    </source>
</reference>
<keyword evidence="4 7" id="KW-0833">Ubl conjugation pathway</keyword>
<feature type="region of interest" description="Disordered" evidence="8">
    <location>
        <begin position="288"/>
        <end position="478"/>
    </location>
</feature>
<evidence type="ECO:0000313" key="10">
    <source>
        <dbReference type="EMBL" id="EOQ99507.1"/>
    </source>
</evidence>
<dbReference type="PANTHER" id="PTHR21646:SF95">
    <property type="entry name" value="UBIQUITIN CARBOXYL-TERMINAL HYDROLASE 4-RELATED"/>
    <property type="match status" value="1"/>
</dbReference>
<dbReference type="SUPFAM" id="SSF52821">
    <property type="entry name" value="Rhodanese/Cell cycle control phosphatase"/>
    <property type="match status" value="1"/>
</dbReference>
<dbReference type="Gene3D" id="1.20.58.80">
    <property type="entry name" value="Phosphotransferase system, lactose/cellobiose-type IIA subunit"/>
    <property type="match status" value="1"/>
</dbReference>
<dbReference type="EC" id="3.4.19.12" evidence="7"/>
<feature type="domain" description="USP" evidence="9">
    <location>
        <begin position="497"/>
        <end position="866"/>
    </location>
</feature>
<evidence type="ECO:0000256" key="8">
    <source>
        <dbReference type="SAM" id="MobiDB-lite"/>
    </source>
</evidence>
<dbReference type="GeneID" id="20374782"/>
<dbReference type="InterPro" id="IPR001394">
    <property type="entry name" value="Peptidase_C19_UCH"/>
</dbReference>
<keyword evidence="3 7" id="KW-0645">Protease</keyword>
<dbReference type="InterPro" id="IPR018200">
    <property type="entry name" value="USP_CS"/>
</dbReference>
<evidence type="ECO:0000256" key="2">
    <source>
        <dbReference type="ARBA" id="ARBA00009085"/>
    </source>
</evidence>
<dbReference type="GO" id="GO:0006508">
    <property type="term" value="P:proteolysis"/>
    <property type="evidence" value="ECO:0007669"/>
    <property type="project" value="UniProtKB-KW"/>
</dbReference>
<organism evidence="10 11">
    <name type="scientific">Wallemia ichthyophaga (strain EXF-994 / CBS 113033)</name>
    <dbReference type="NCBI Taxonomy" id="1299270"/>
    <lineage>
        <taxon>Eukaryota</taxon>
        <taxon>Fungi</taxon>
        <taxon>Dikarya</taxon>
        <taxon>Basidiomycota</taxon>
        <taxon>Wallemiomycotina</taxon>
        <taxon>Wallemiomycetes</taxon>
        <taxon>Wallemiales</taxon>
        <taxon>Wallemiaceae</taxon>
        <taxon>Wallemia</taxon>
    </lineage>
</organism>
<feature type="region of interest" description="Disordered" evidence="8">
    <location>
        <begin position="776"/>
        <end position="801"/>
    </location>
</feature>
<evidence type="ECO:0000313" key="11">
    <source>
        <dbReference type="Proteomes" id="UP000014064"/>
    </source>
</evidence>
<dbReference type="OrthoDB" id="292964at2759"/>
<dbReference type="KEGG" id="wic:J056_001830"/>
<comment type="similarity">
    <text evidence="2 7">Belongs to the peptidase C19 family.</text>
</comment>
<dbReference type="PROSITE" id="PS50235">
    <property type="entry name" value="USP_3"/>
    <property type="match status" value="1"/>
</dbReference>
<evidence type="ECO:0000256" key="3">
    <source>
        <dbReference type="ARBA" id="ARBA00022670"/>
    </source>
</evidence>
<sequence>MTSTAINKLRDEAIIPPSPYPIKAWFNTLIELVRSAQLTQSYDKEQAFVLWLRAAGVADILSKHPELRSRRDSLTSSITQYLSINVPTIIESAGTLEAILKSQLDAQLYHDQEEQLALDAVANQNTQKTSYNDNWEVIPPAIPTPSTNIPSIDPFKLYKFLSSSTFGDVSLLLLDCRPLDLYKRSRISLHPPGGKGRAGVVWIDPVSLTPHLSPATLERIIKSSSTRGHFVYSKRHLFNYTVVFDDSCQVSNLPPTLSHLLDCLMSLDDLQNPPMVLNGGFTAYQRNIGPGGVDDTASTNSNSSSSSGTVQSHQNQTPSRSMPQPDLVGKAGRSASAAPDIGKLNGVPNDSNDSNDNILPPSPSHTSQQSDYISYQPQSQTSLSRHPRSSLPTPPLPSRPPHSRRRSDQVDTEPYSGYRPRLSIDYPSVSGSIGMGGRSTPKLPAPTAQPMSPGVSGMSGVSGMTRTPNQTSTTTTSSLSTSPYKASYWHGEVVGLTGLKNLGNTCYMNSTLQCLSATVPFARFFTSGLWRRCVNHSNRLGMQGRLAESFSQILSHMWREQFTFISPMTFRSIICAFARQFHNTDQHDAQEFLSFLLDGLHEDLKVGSSVGGNSVDNQSHNAAALETLPTPLGSEREWRRYKTLNDSIIVDYFQGQFRNRMECLSCHKTSTTYNAFMYLSLPVPARRLKGSVSLTACLDAFLKDEIMEKDNAWRCPNCKVARRSVKRLSIARLPPVLLIQLKRFAYAGPFCDKVETNVAFPLRGLDLTPYTPQIQSRSHVQPFTSQNQYQHGASDDVKNNPTSQIPPFKYDLYAVTNHFGSLQSGHYTANVRSGQDWFSCQDSRVGELSEKDVVSKHGYMLYYKRSPSTNREMEQQNDESMEGLTDKLRRLRGATSDIYDQSESQIQGMMGSVGV</sequence>
<dbReference type="GO" id="GO:0016579">
    <property type="term" value="P:protein deubiquitination"/>
    <property type="evidence" value="ECO:0007669"/>
    <property type="project" value="InterPro"/>
</dbReference>
<dbReference type="InterPro" id="IPR036873">
    <property type="entry name" value="Rhodanese-like_dom_sf"/>
</dbReference>
<feature type="compositionally biased region" description="Polar residues" evidence="8">
    <location>
        <begin position="776"/>
        <end position="791"/>
    </location>
</feature>